<evidence type="ECO:0000313" key="1">
    <source>
        <dbReference type="EMBL" id="KAK3061751.1"/>
    </source>
</evidence>
<evidence type="ECO:0000313" key="2">
    <source>
        <dbReference type="Proteomes" id="UP001186974"/>
    </source>
</evidence>
<reference evidence="1" key="1">
    <citation type="submission" date="2024-09" db="EMBL/GenBank/DDBJ databases">
        <title>Black Yeasts Isolated from many extreme environments.</title>
        <authorList>
            <person name="Coleine C."/>
            <person name="Stajich J.E."/>
            <person name="Selbmann L."/>
        </authorList>
    </citation>
    <scope>NUCLEOTIDE SEQUENCE</scope>
    <source>
        <strain evidence="1">CCFEE 5737</strain>
    </source>
</reference>
<name>A0ACC3D4J1_9PEZI</name>
<dbReference type="Proteomes" id="UP001186974">
    <property type="component" value="Unassembled WGS sequence"/>
</dbReference>
<sequence length="345" mass="38451">MDTMPYGQGGVPLNRTTSPTSPTHHRPVTATLFDVGVFKDTIAPSLGLHSSFALVAYAAGRATDRAEAKDWLWPSGQVLNAWWSAVGRRMINHGVPLTTALQSLSRPERLILAGVTLWGARLFYRIASRSIRRGEDDARYSEEKKQSGFWNRALFSMFLPEAVVQTVIALPFTVPFRHQGAVLTGYHPWVQMAAVGVWGTGFAMEVLADYQLEQHKYGGRTDLLREGVWSISRHPNYLGDALIHASFPLMLYGSDMLAPIAVLGPIANYLFLRFFGGDAQTEQSQDERYSREAPEKKEQLDEWRAEKHSFWPAAKEVGNPWLWACVGAGAAAVVVEGFVDGWSWR</sequence>
<keyword evidence="2" id="KW-1185">Reference proteome</keyword>
<organism evidence="1 2">
    <name type="scientific">Coniosporium uncinatum</name>
    <dbReference type="NCBI Taxonomy" id="93489"/>
    <lineage>
        <taxon>Eukaryota</taxon>
        <taxon>Fungi</taxon>
        <taxon>Dikarya</taxon>
        <taxon>Ascomycota</taxon>
        <taxon>Pezizomycotina</taxon>
        <taxon>Dothideomycetes</taxon>
        <taxon>Dothideomycetes incertae sedis</taxon>
        <taxon>Coniosporium</taxon>
    </lineage>
</organism>
<proteinExistence type="predicted"/>
<gene>
    <name evidence="1" type="ORF">LTS18_005520</name>
</gene>
<accession>A0ACC3D4J1</accession>
<dbReference type="EMBL" id="JAWDJW010007646">
    <property type="protein sequence ID" value="KAK3061751.1"/>
    <property type="molecule type" value="Genomic_DNA"/>
</dbReference>
<comment type="caution">
    <text evidence="1">The sequence shown here is derived from an EMBL/GenBank/DDBJ whole genome shotgun (WGS) entry which is preliminary data.</text>
</comment>
<protein>
    <submittedName>
        <fullName evidence="1">Uncharacterized protein</fullName>
    </submittedName>
</protein>